<comment type="caution">
    <text evidence="4">The sequence shown here is derived from an EMBL/GenBank/DDBJ whole genome shotgun (WGS) entry which is preliminary data.</text>
</comment>
<dbReference type="RefSeq" id="WP_228027127.1">
    <property type="nucleotide sequence ID" value="NZ_BJCL01000007.1"/>
</dbReference>
<dbReference type="PRINTS" id="PR00455">
    <property type="entry name" value="HTHTETR"/>
</dbReference>
<evidence type="ECO:0000259" key="3">
    <source>
        <dbReference type="PROSITE" id="PS50977"/>
    </source>
</evidence>
<dbReference type="Proteomes" id="UP000301751">
    <property type="component" value="Unassembled WGS sequence"/>
</dbReference>
<name>A0A480AV63_9BURK</name>
<dbReference type="Pfam" id="PF08362">
    <property type="entry name" value="TetR_C_3"/>
    <property type="match status" value="1"/>
</dbReference>
<dbReference type="PANTHER" id="PTHR30328">
    <property type="entry name" value="TRANSCRIPTIONAL REPRESSOR"/>
    <property type="match status" value="1"/>
</dbReference>
<dbReference type="Gene3D" id="1.10.357.10">
    <property type="entry name" value="Tetracycline Repressor, domain 2"/>
    <property type="match status" value="1"/>
</dbReference>
<gene>
    <name evidence="4" type="ORF">AQPW35_31080</name>
</gene>
<dbReference type="GO" id="GO:0045892">
    <property type="term" value="P:negative regulation of DNA-templated transcription"/>
    <property type="evidence" value="ECO:0007669"/>
    <property type="project" value="InterPro"/>
</dbReference>
<feature type="domain" description="HTH tetR-type" evidence="3">
    <location>
        <begin position="21"/>
        <end position="81"/>
    </location>
</feature>
<evidence type="ECO:0000256" key="2">
    <source>
        <dbReference type="PROSITE-ProRule" id="PRU00335"/>
    </source>
</evidence>
<dbReference type="Pfam" id="PF00440">
    <property type="entry name" value="TetR_N"/>
    <property type="match status" value="1"/>
</dbReference>
<dbReference type="Gene3D" id="1.10.10.60">
    <property type="entry name" value="Homeodomain-like"/>
    <property type="match status" value="1"/>
</dbReference>
<accession>A0A480AV63</accession>
<dbReference type="PROSITE" id="PS50977">
    <property type="entry name" value="HTH_TETR_2"/>
    <property type="match status" value="1"/>
</dbReference>
<dbReference type="InterPro" id="IPR009057">
    <property type="entry name" value="Homeodomain-like_sf"/>
</dbReference>
<evidence type="ECO:0000313" key="4">
    <source>
        <dbReference type="EMBL" id="GCL64027.1"/>
    </source>
</evidence>
<dbReference type="InterPro" id="IPR050109">
    <property type="entry name" value="HTH-type_TetR-like_transc_reg"/>
</dbReference>
<dbReference type="AlphaFoldDB" id="A0A480AV63"/>
<keyword evidence="1 2" id="KW-0238">DNA-binding</keyword>
<proteinExistence type="predicted"/>
<dbReference type="EMBL" id="BJCL01000007">
    <property type="protein sequence ID" value="GCL64027.1"/>
    <property type="molecule type" value="Genomic_DNA"/>
</dbReference>
<dbReference type="InterPro" id="IPR036271">
    <property type="entry name" value="Tet_transcr_reg_TetR-rel_C_sf"/>
</dbReference>
<dbReference type="PANTHER" id="PTHR30328:SF54">
    <property type="entry name" value="HTH-TYPE TRANSCRIPTIONAL REPRESSOR SCO4008"/>
    <property type="match status" value="1"/>
</dbReference>
<evidence type="ECO:0000313" key="5">
    <source>
        <dbReference type="Proteomes" id="UP000301751"/>
    </source>
</evidence>
<keyword evidence="5" id="KW-1185">Reference proteome</keyword>
<sequence>MLDVAGQSAEEEAPNKGLIRQANEARILGAGEKVFARAGFVGATMAAIADEAGLPKANLHYYFGSKADLYKAVLARTLRDWLVPLDALVPEADPAEALGGYIRAKMAMSAQRPDASRVFANELLHGAAVVGELMRGELRAMVQQKALVIDGWVAAGRMAPVDAVHLFFTIWAATQTYADFGAQVCAVLGCDQLGPDDLARATAHVVGLVLRGCGLAPPP</sequence>
<reference evidence="5" key="1">
    <citation type="submission" date="2019-03" db="EMBL/GenBank/DDBJ databases">
        <title>Aquabacterium pictum sp.nov., the first bacteriochlorophyll a-containing freshwater bacterium in the genus Aquabacterium of the class Betaproteobacteria.</title>
        <authorList>
            <person name="Hirose S."/>
            <person name="Tank M."/>
            <person name="Hara E."/>
            <person name="Tamaki H."/>
            <person name="Takaichi S."/>
            <person name="Haruta S."/>
            <person name="Hanada S."/>
        </authorList>
    </citation>
    <scope>NUCLEOTIDE SEQUENCE [LARGE SCALE GENOMIC DNA]</scope>
    <source>
        <strain evidence="5">W35</strain>
    </source>
</reference>
<dbReference type="SUPFAM" id="SSF46689">
    <property type="entry name" value="Homeodomain-like"/>
    <property type="match status" value="1"/>
</dbReference>
<protein>
    <submittedName>
        <fullName evidence="4">TetR family transcriptional regulator</fullName>
    </submittedName>
</protein>
<organism evidence="4 5">
    <name type="scientific">Pseudaquabacterium pictum</name>
    <dbReference type="NCBI Taxonomy" id="2315236"/>
    <lineage>
        <taxon>Bacteria</taxon>
        <taxon>Pseudomonadati</taxon>
        <taxon>Pseudomonadota</taxon>
        <taxon>Betaproteobacteria</taxon>
        <taxon>Burkholderiales</taxon>
        <taxon>Sphaerotilaceae</taxon>
        <taxon>Pseudaquabacterium</taxon>
    </lineage>
</organism>
<dbReference type="SUPFAM" id="SSF48498">
    <property type="entry name" value="Tetracyclin repressor-like, C-terminal domain"/>
    <property type="match status" value="1"/>
</dbReference>
<dbReference type="InterPro" id="IPR001647">
    <property type="entry name" value="HTH_TetR"/>
</dbReference>
<evidence type="ECO:0000256" key="1">
    <source>
        <dbReference type="ARBA" id="ARBA00023125"/>
    </source>
</evidence>
<dbReference type="InterPro" id="IPR013573">
    <property type="entry name" value="Tscrpt_reg_YcdC_C"/>
</dbReference>
<dbReference type="GO" id="GO:0003677">
    <property type="term" value="F:DNA binding"/>
    <property type="evidence" value="ECO:0007669"/>
    <property type="project" value="UniProtKB-UniRule"/>
</dbReference>
<feature type="DNA-binding region" description="H-T-H motif" evidence="2">
    <location>
        <begin position="44"/>
        <end position="63"/>
    </location>
</feature>